<evidence type="ECO:0000256" key="1">
    <source>
        <dbReference type="SAM" id="SignalP"/>
    </source>
</evidence>
<comment type="caution">
    <text evidence="2">The sequence shown here is derived from an EMBL/GenBank/DDBJ whole genome shotgun (WGS) entry which is preliminary data.</text>
</comment>
<protein>
    <submittedName>
        <fullName evidence="2">Uncharacterized protein</fullName>
    </submittedName>
</protein>
<evidence type="ECO:0000313" key="2">
    <source>
        <dbReference type="EMBL" id="GMN31618.1"/>
    </source>
</evidence>
<gene>
    <name evidence="2" type="ORF">TIFTF001_003341</name>
</gene>
<accession>A0AA87ZRB0</accession>
<dbReference type="Proteomes" id="UP001187192">
    <property type="component" value="Unassembled WGS sequence"/>
</dbReference>
<sequence length="236" mass="27685">MAKPDNVIFTFIGLLFVYCLAVDYINELTNNYGDSSDTYFPSDRHEVEYYNRRPTSSSEEIDDQYRETKKSKLNLQFPHNFQLSTDHDQVVKEELSLAPSPEPEISEDFQRLVNVMNEEEPNELSGPVEFVIPLTAVIGFLPVNRRFLRPDQHRCRCQYQIQQQGPRPYGHDVVAMSGGVRQFPDRWTSRFSHVEEPRFRFGPDEENQQGNDHEQEQVEQMLENKYFPQVLVNAYI</sequence>
<dbReference type="AlphaFoldDB" id="A0AA87ZRB0"/>
<keyword evidence="3" id="KW-1185">Reference proteome</keyword>
<name>A0AA87ZRB0_FICCA</name>
<proteinExistence type="predicted"/>
<keyword evidence="1" id="KW-0732">Signal</keyword>
<organism evidence="2 3">
    <name type="scientific">Ficus carica</name>
    <name type="common">Common fig</name>
    <dbReference type="NCBI Taxonomy" id="3494"/>
    <lineage>
        <taxon>Eukaryota</taxon>
        <taxon>Viridiplantae</taxon>
        <taxon>Streptophyta</taxon>
        <taxon>Embryophyta</taxon>
        <taxon>Tracheophyta</taxon>
        <taxon>Spermatophyta</taxon>
        <taxon>Magnoliopsida</taxon>
        <taxon>eudicotyledons</taxon>
        <taxon>Gunneridae</taxon>
        <taxon>Pentapetalae</taxon>
        <taxon>rosids</taxon>
        <taxon>fabids</taxon>
        <taxon>Rosales</taxon>
        <taxon>Moraceae</taxon>
        <taxon>Ficeae</taxon>
        <taxon>Ficus</taxon>
    </lineage>
</organism>
<feature type="chain" id="PRO_5041670610" evidence="1">
    <location>
        <begin position="22"/>
        <end position="236"/>
    </location>
</feature>
<dbReference type="EMBL" id="BTGU01000003">
    <property type="protein sequence ID" value="GMN31618.1"/>
    <property type="molecule type" value="Genomic_DNA"/>
</dbReference>
<feature type="signal peptide" evidence="1">
    <location>
        <begin position="1"/>
        <end position="21"/>
    </location>
</feature>
<reference evidence="2" key="1">
    <citation type="submission" date="2023-07" db="EMBL/GenBank/DDBJ databases">
        <title>draft genome sequence of fig (Ficus carica).</title>
        <authorList>
            <person name="Takahashi T."/>
            <person name="Nishimura K."/>
        </authorList>
    </citation>
    <scope>NUCLEOTIDE SEQUENCE</scope>
</reference>
<evidence type="ECO:0000313" key="3">
    <source>
        <dbReference type="Proteomes" id="UP001187192"/>
    </source>
</evidence>